<comment type="catalytic activity">
    <reaction evidence="2">
        <text>2 GTP = 3',3'-c-di-GMP + 2 diphosphate</text>
        <dbReference type="Rhea" id="RHEA:24898"/>
        <dbReference type="ChEBI" id="CHEBI:33019"/>
        <dbReference type="ChEBI" id="CHEBI:37565"/>
        <dbReference type="ChEBI" id="CHEBI:58805"/>
        <dbReference type="EC" id="2.7.7.65"/>
    </reaction>
</comment>
<organism evidence="5 6">
    <name type="scientific">Allorhizobium terrae</name>
    <dbReference type="NCBI Taxonomy" id="1848972"/>
    <lineage>
        <taxon>Bacteria</taxon>
        <taxon>Pseudomonadati</taxon>
        <taxon>Pseudomonadota</taxon>
        <taxon>Alphaproteobacteria</taxon>
        <taxon>Hyphomicrobiales</taxon>
        <taxon>Rhizobiaceae</taxon>
        <taxon>Rhizobium/Agrobacterium group</taxon>
        <taxon>Allorhizobium</taxon>
    </lineage>
</organism>
<dbReference type="AlphaFoldDB" id="A0A4S4A1L7"/>
<dbReference type="Gene3D" id="3.30.70.270">
    <property type="match status" value="1"/>
</dbReference>
<reference evidence="5 6" key="1">
    <citation type="submission" date="2019-04" db="EMBL/GenBank/DDBJ databases">
        <title>Rhizobium terrae sp. nov., isolated from a paddy soil.</title>
        <authorList>
            <person name="Lin S.-Y."/>
            <person name="Hameed A."/>
            <person name="Huang H.-I."/>
            <person name="Young C.-C."/>
        </authorList>
    </citation>
    <scope>NUCLEOTIDE SEQUENCE [LARGE SCALE GENOMIC DNA]</scope>
    <source>
        <strain evidence="5 6">CC-HIH110</strain>
    </source>
</reference>
<evidence type="ECO:0000259" key="4">
    <source>
        <dbReference type="PROSITE" id="PS50887"/>
    </source>
</evidence>
<dbReference type="InterPro" id="IPR029787">
    <property type="entry name" value="Nucleotide_cyclase"/>
</dbReference>
<keyword evidence="3" id="KW-0812">Transmembrane</keyword>
<keyword evidence="6" id="KW-1185">Reference proteome</keyword>
<feature type="transmembrane region" description="Helical" evidence="3">
    <location>
        <begin position="6"/>
        <end position="26"/>
    </location>
</feature>
<comment type="caution">
    <text evidence="5">The sequence shown here is derived from an EMBL/GenBank/DDBJ whole genome shotgun (WGS) entry which is preliminary data.</text>
</comment>
<dbReference type="EC" id="2.7.7.65" evidence="1"/>
<dbReference type="EMBL" id="SSOA01000002">
    <property type="protein sequence ID" value="THF52198.1"/>
    <property type="molecule type" value="Genomic_DNA"/>
</dbReference>
<dbReference type="Pfam" id="PF00990">
    <property type="entry name" value="GGDEF"/>
    <property type="match status" value="1"/>
</dbReference>
<feature type="transmembrane region" description="Helical" evidence="3">
    <location>
        <begin position="154"/>
        <end position="177"/>
    </location>
</feature>
<gene>
    <name evidence="5" type="ORF">E6C51_05135</name>
</gene>
<dbReference type="Proteomes" id="UP000310754">
    <property type="component" value="Unassembled WGS sequence"/>
</dbReference>
<proteinExistence type="predicted"/>
<dbReference type="PANTHER" id="PTHR45138">
    <property type="entry name" value="REGULATORY COMPONENTS OF SENSORY TRANSDUCTION SYSTEM"/>
    <property type="match status" value="1"/>
</dbReference>
<feature type="transmembrane region" description="Helical" evidence="3">
    <location>
        <begin position="94"/>
        <end position="112"/>
    </location>
</feature>
<evidence type="ECO:0000313" key="6">
    <source>
        <dbReference type="Proteomes" id="UP000310754"/>
    </source>
</evidence>
<evidence type="ECO:0000256" key="3">
    <source>
        <dbReference type="SAM" id="Phobius"/>
    </source>
</evidence>
<dbReference type="CDD" id="cd01949">
    <property type="entry name" value="GGDEF"/>
    <property type="match status" value="1"/>
</dbReference>
<feature type="transmembrane region" description="Helical" evidence="3">
    <location>
        <begin position="189"/>
        <end position="212"/>
    </location>
</feature>
<dbReference type="InterPro" id="IPR050469">
    <property type="entry name" value="Diguanylate_Cyclase"/>
</dbReference>
<dbReference type="SUPFAM" id="SSF55073">
    <property type="entry name" value="Nucleotide cyclase"/>
    <property type="match status" value="1"/>
</dbReference>
<name>A0A4S4A1L7_9HYPH</name>
<accession>A0A4S4A1L7</accession>
<keyword evidence="3" id="KW-0472">Membrane</keyword>
<feature type="transmembrane region" description="Helical" evidence="3">
    <location>
        <begin position="124"/>
        <end position="142"/>
    </location>
</feature>
<feature type="domain" description="GGDEF" evidence="4">
    <location>
        <begin position="249"/>
        <end position="382"/>
    </location>
</feature>
<dbReference type="InterPro" id="IPR000160">
    <property type="entry name" value="GGDEF_dom"/>
</dbReference>
<dbReference type="GO" id="GO:0052621">
    <property type="term" value="F:diguanylate cyclase activity"/>
    <property type="evidence" value="ECO:0007669"/>
    <property type="project" value="UniProtKB-EC"/>
</dbReference>
<feature type="transmembrane region" description="Helical" evidence="3">
    <location>
        <begin position="38"/>
        <end position="57"/>
    </location>
</feature>
<dbReference type="PANTHER" id="PTHR45138:SF9">
    <property type="entry name" value="DIGUANYLATE CYCLASE DGCM-RELATED"/>
    <property type="match status" value="1"/>
</dbReference>
<dbReference type="InterPro" id="IPR043128">
    <property type="entry name" value="Rev_trsase/Diguanyl_cyclase"/>
</dbReference>
<keyword evidence="3" id="KW-1133">Transmembrane helix</keyword>
<dbReference type="NCBIfam" id="TIGR00254">
    <property type="entry name" value="GGDEF"/>
    <property type="match status" value="1"/>
</dbReference>
<dbReference type="PROSITE" id="PS50887">
    <property type="entry name" value="GGDEF"/>
    <property type="match status" value="1"/>
</dbReference>
<feature type="transmembrane region" description="Helical" evidence="3">
    <location>
        <begin position="63"/>
        <end position="82"/>
    </location>
</feature>
<evidence type="ECO:0000256" key="2">
    <source>
        <dbReference type="ARBA" id="ARBA00034247"/>
    </source>
</evidence>
<dbReference type="SMART" id="SM00267">
    <property type="entry name" value="GGDEF"/>
    <property type="match status" value="1"/>
</dbReference>
<evidence type="ECO:0000313" key="5">
    <source>
        <dbReference type="EMBL" id="THF52198.1"/>
    </source>
</evidence>
<sequence>MASLFSIPTLMLCLLAGWAIIGLLTFVNWRREPERNELGLWSLGLGIGAFGVLLLGFRGILPNAWSLGVGNGLVFIGVGYIWQGFRAFDAKRVHHFHVFALAGTWFVAYFGFPPFAKDVNARIILSSLILSFELGMVALTVKKGNDTEPLPTRPVLYVLLAVYCLATLCRIPSSIVFPVEEINDVSVSLWYGPMTFMLNIISLLCGFGIFSLSRERLLLQYKHASETDMLTGILNRRAFVDRLKGTIAQGGLLILADIDYFKRVNDTFGHGGGDAVLVGFARVVEKPLARDMIFGRFGGEEFALFLPGNWSQSGFEFCENLRKTVEASAFQWHDKTIKTTVSIGAHCVPPQCSDLESALMAVDHALYAAKHSGRNCVILYDDLGARFAAKNLEAEGRADAGFRFTGMFSPQA</sequence>
<protein>
    <recommendedName>
        <fullName evidence="1">diguanylate cyclase</fullName>
        <ecNumber evidence="1">2.7.7.65</ecNumber>
    </recommendedName>
</protein>
<dbReference type="RefSeq" id="WP_190235257.1">
    <property type="nucleotide sequence ID" value="NZ_SSOA01000002.1"/>
</dbReference>
<evidence type="ECO:0000256" key="1">
    <source>
        <dbReference type="ARBA" id="ARBA00012528"/>
    </source>
</evidence>